<organism evidence="1 2">
    <name type="scientific">Parasponia andersonii</name>
    <name type="common">Sponia andersonii</name>
    <dbReference type="NCBI Taxonomy" id="3476"/>
    <lineage>
        <taxon>Eukaryota</taxon>
        <taxon>Viridiplantae</taxon>
        <taxon>Streptophyta</taxon>
        <taxon>Embryophyta</taxon>
        <taxon>Tracheophyta</taxon>
        <taxon>Spermatophyta</taxon>
        <taxon>Magnoliopsida</taxon>
        <taxon>eudicotyledons</taxon>
        <taxon>Gunneridae</taxon>
        <taxon>Pentapetalae</taxon>
        <taxon>rosids</taxon>
        <taxon>fabids</taxon>
        <taxon>Rosales</taxon>
        <taxon>Cannabaceae</taxon>
        <taxon>Parasponia</taxon>
    </lineage>
</organism>
<sequence length="116" mass="13730">LSMDRIILFSSVQYLSITCEHLLLIREVLMAVSKESFSPYHSHSYKRFLWRNSLVSSLFFECFFHVLFEGSFNFFDCSSKVLGSIEGFFEWSFFLIFHFDLSLSSLCFCLSLWQLD</sequence>
<proteinExistence type="predicted"/>
<comment type="caution">
    <text evidence="1">The sequence shown here is derived from an EMBL/GenBank/DDBJ whole genome shotgun (WGS) entry which is preliminary data.</text>
</comment>
<feature type="non-terminal residue" evidence="1">
    <location>
        <position position="1"/>
    </location>
</feature>
<name>A0A2P5DS20_PARAD</name>
<dbReference type="Proteomes" id="UP000237105">
    <property type="component" value="Unassembled WGS sequence"/>
</dbReference>
<evidence type="ECO:0000313" key="2">
    <source>
        <dbReference type="Proteomes" id="UP000237105"/>
    </source>
</evidence>
<gene>
    <name evidence="1" type="ORF">PanWU01x14_037940</name>
</gene>
<reference evidence="2" key="1">
    <citation type="submission" date="2016-06" db="EMBL/GenBank/DDBJ databases">
        <title>Parallel loss of symbiosis genes in relatives of nitrogen-fixing non-legume Parasponia.</title>
        <authorList>
            <person name="Van Velzen R."/>
            <person name="Holmer R."/>
            <person name="Bu F."/>
            <person name="Rutten L."/>
            <person name="Van Zeijl A."/>
            <person name="Liu W."/>
            <person name="Santuari L."/>
            <person name="Cao Q."/>
            <person name="Sharma T."/>
            <person name="Shen D."/>
            <person name="Roswanjaya Y."/>
            <person name="Wardhani T."/>
            <person name="Kalhor M.S."/>
            <person name="Jansen J."/>
            <person name="Van den Hoogen J."/>
            <person name="Gungor B."/>
            <person name="Hartog M."/>
            <person name="Hontelez J."/>
            <person name="Verver J."/>
            <person name="Yang W.-C."/>
            <person name="Schijlen E."/>
            <person name="Repin R."/>
            <person name="Schilthuizen M."/>
            <person name="Schranz E."/>
            <person name="Heidstra R."/>
            <person name="Miyata K."/>
            <person name="Fedorova E."/>
            <person name="Kohlen W."/>
            <person name="Bisseling T."/>
            <person name="Smit S."/>
            <person name="Geurts R."/>
        </authorList>
    </citation>
    <scope>NUCLEOTIDE SEQUENCE [LARGE SCALE GENOMIC DNA]</scope>
    <source>
        <strain evidence="2">cv. WU1-14</strain>
    </source>
</reference>
<keyword evidence="2" id="KW-1185">Reference proteome</keyword>
<dbReference type="EMBL" id="JXTB01000020">
    <property type="protein sequence ID" value="PON76078.1"/>
    <property type="molecule type" value="Genomic_DNA"/>
</dbReference>
<protein>
    <submittedName>
        <fullName evidence="1">Uncharacterized protein</fullName>
    </submittedName>
</protein>
<evidence type="ECO:0000313" key="1">
    <source>
        <dbReference type="EMBL" id="PON76078.1"/>
    </source>
</evidence>
<accession>A0A2P5DS20</accession>
<dbReference type="AlphaFoldDB" id="A0A2P5DS20"/>